<sequence length="91" mass="10182">MPPYCISPCDEARKQGLIAELKANDYDWVIFGFGVWGQPAHTVLFKDIGSTVKNPAPRAKLLFNSTVPPTLMPLGRRSRVSSPFYGAWTLW</sequence>
<dbReference type="AlphaFoldDB" id="A0A167WU33"/>
<gene>
    <name evidence="1" type="ORF">FIBSPDRAFT_1053505</name>
</gene>
<evidence type="ECO:0000313" key="2">
    <source>
        <dbReference type="Proteomes" id="UP000076532"/>
    </source>
</evidence>
<organism evidence="1 2">
    <name type="scientific">Athelia psychrophila</name>
    <dbReference type="NCBI Taxonomy" id="1759441"/>
    <lineage>
        <taxon>Eukaryota</taxon>
        <taxon>Fungi</taxon>
        <taxon>Dikarya</taxon>
        <taxon>Basidiomycota</taxon>
        <taxon>Agaricomycotina</taxon>
        <taxon>Agaricomycetes</taxon>
        <taxon>Agaricomycetidae</taxon>
        <taxon>Atheliales</taxon>
        <taxon>Atheliaceae</taxon>
        <taxon>Athelia</taxon>
    </lineage>
</organism>
<dbReference type="OrthoDB" id="2781894at2759"/>
<proteinExistence type="predicted"/>
<name>A0A167WU33_9AGAM</name>
<accession>A0A167WU33</accession>
<dbReference type="Proteomes" id="UP000076532">
    <property type="component" value="Unassembled WGS sequence"/>
</dbReference>
<protein>
    <submittedName>
        <fullName evidence="1">Uncharacterized protein</fullName>
    </submittedName>
</protein>
<dbReference type="EMBL" id="KV417785">
    <property type="protein sequence ID" value="KZP06477.1"/>
    <property type="molecule type" value="Genomic_DNA"/>
</dbReference>
<keyword evidence="2" id="KW-1185">Reference proteome</keyword>
<reference evidence="1 2" key="1">
    <citation type="journal article" date="2016" name="Mol. Biol. Evol.">
        <title>Comparative Genomics of Early-Diverging Mushroom-Forming Fungi Provides Insights into the Origins of Lignocellulose Decay Capabilities.</title>
        <authorList>
            <person name="Nagy L.G."/>
            <person name="Riley R."/>
            <person name="Tritt A."/>
            <person name="Adam C."/>
            <person name="Daum C."/>
            <person name="Floudas D."/>
            <person name="Sun H."/>
            <person name="Yadav J.S."/>
            <person name="Pangilinan J."/>
            <person name="Larsson K.H."/>
            <person name="Matsuura K."/>
            <person name="Barry K."/>
            <person name="Labutti K."/>
            <person name="Kuo R."/>
            <person name="Ohm R.A."/>
            <person name="Bhattacharya S.S."/>
            <person name="Shirouzu T."/>
            <person name="Yoshinaga Y."/>
            <person name="Martin F.M."/>
            <person name="Grigoriev I.V."/>
            <person name="Hibbett D.S."/>
        </authorList>
    </citation>
    <scope>NUCLEOTIDE SEQUENCE [LARGE SCALE GENOMIC DNA]</scope>
    <source>
        <strain evidence="1 2">CBS 109695</strain>
    </source>
</reference>
<evidence type="ECO:0000313" key="1">
    <source>
        <dbReference type="EMBL" id="KZP06477.1"/>
    </source>
</evidence>